<dbReference type="EMBL" id="FUXM01000060">
    <property type="protein sequence ID" value="SKA28092.1"/>
    <property type="molecule type" value="Genomic_DNA"/>
</dbReference>
<reference evidence="2" key="1">
    <citation type="submission" date="2017-02" db="EMBL/GenBank/DDBJ databases">
        <authorList>
            <person name="Varghese N."/>
            <person name="Submissions S."/>
        </authorList>
    </citation>
    <scope>NUCLEOTIDE SEQUENCE [LARGE SCALE GENOMIC DNA]</scope>
    <source>
        <strain evidence="2">DSM 16521</strain>
    </source>
</reference>
<dbReference type="Proteomes" id="UP000189933">
    <property type="component" value="Unassembled WGS sequence"/>
</dbReference>
<evidence type="ECO:0000313" key="2">
    <source>
        <dbReference type="Proteomes" id="UP000189933"/>
    </source>
</evidence>
<name>A0A1T4SIP6_9FIRM</name>
<evidence type="ECO:0000313" key="1">
    <source>
        <dbReference type="EMBL" id="SKA28092.1"/>
    </source>
</evidence>
<organism evidence="1 2">
    <name type="scientific">Carboxydocella sporoproducens DSM 16521</name>
    <dbReference type="NCBI Taxonomy" id="1121270"/>
    <lineage>
        <taxon>Bacteria</taxon>
        <taxon>Bacillati</taxon>
        <taxon>Bacillota</taxon>
        <taxon>Clostridia</taxon>
        <taxon>Eubacteriales</taxon>
        <taxon>Clostridiales Family XVI. Incertae Sedis</taxon>
        <taxon>Carboxydocella</taxon>
    </lineage>
</organism>
<dbReference type="AlphaFoldDB" id="A0A1T4SIP6"/>
<proteinExistence type="predicted"/>
<sequence>MSITLETALDEYKRRYRRKKEYDILINFFQNRNFAINADIITNWKTKFRRDNGRYRMLGVNFGKVRM</sequence>
<protein>
    <submittedName>
        <fullName evidence="1">Uncharacterized protein</fullName>
    </submittedName>
</protein>
<keyword evidence="2" id="KW-1185">Reference proteome</keyword>
<accession>A0A1T4SIP6</accession>
<gene>
    <name evidence="1" type="ORF">SAMN02745885_02702</name>
</gene>